<comment type="caution">
    <text evidence="2">The sequence shown here is derived from an EMBL/GenBank/DDBJ whole genome shotgun (WGS) entry which is preliminary data.</text>
</comment>
<feature type="signal peptide" evidence="1">
    <location>
        <begin position="1"/>
        <end position="24"/>
    </location>
</feature>
<reference evidence="2" key="1">
    <citation type="submission" date="2021-01" db="EMBL/GenBank/DDBJ databases">
        <title>Marivirga aurantiaca sp. nov., isolated from intertidal surface sediments.</title>
        <authorList>
            <person name="Zhang M."/>
        </authorList>
    </citation>
    <scope>NUCLEOTIDE SEQUENCE</scope>
    <source>
        <strain evidence="2">S37H4</strain>
    </source>
</reference>
<keyword evidence="3" id="KW-1185">Reference proteome</keyword>
<name>A0A935CB94_9BACT</name>
<gene>
    <name evidence="2" type="ORF">JKA74_16520</name>
</gene>
<sequence>MKKTKITQIAAVLLLIILPLVSFASGAPVVKLTKGANKMLTLRVGAIQSESIKVTLKDNFGHLLFSEQVTEKNEFIKRFDLNNLKSGHYKIEVESEMNIRVMPVQVNWEDIEIMEQEFSVLNKPFIKMNANGIFDFNLLNLESQKTTVLILDDKGKVVYKDYLGAFAEYKRRYDLSQLDKGNYNIIVNKGNRSYEKLISN</sequence>
<keyword evidence="1" id="KW-0732">Signal</keyword>
<evidence type="ECO:0008006" key="4">
    <source>
        <dbReference type="Google" id="ProtNLM"/>
    </source>
</evidence>
<dbReference type="RefSeq" id="WP_201432337.1">
    <property type="nucleotide sequence ID" value="NZ_JAEQBW010000009.1"/>
</dbReference>
<dbReference type="EMBL" id="JAEQBW010000009">
    <property type="protein sequence ID" value="MBK6266652.1"/>
    <property type="molecule type" value="Genomic_DNA"/>
</dbReference>
<organism evidence="2 3">
    <name type="scientific">Marivirga aurantiaca</name>
    <dbReference type="NCBI Taxonomy" id="2802615"/>
    <lineage>
        <taxon>Bacteria</taxon>
        <taxon>Pseudomonadati</taxon>
        <taxon>Bacteroidota</taxon>
        <taxon>Cytophagia</taxon>
        <taxon>Cytophagales</taxon>
        <taxon>Marivirgaceae</taxon>
        <taxon>Marivirga</taxon>
    </lineage>
</organism>
<protein>
    <recommendedName>
        <fullName evidence="4">Secretion system C-terminal sorting domain-containing protein</fullName>
    </recommendedName>
</protein>
<evidence type="ECO:0000313" key="2">
    <source>
        <dbReference type="EMBL" id="MBK6266652.1"/>
    </source>
</evidence>
<dbReference type="Proteomes" id="UP000611723">
    <property type="component" value="Unassembled WGS sequence"/>
</dbReference>
<evidence type="ECO:0000256" key="1">
    <source>
        <dbReference type="SAM" id="SignalP"/>
    </source>
</evidence>
<evidence type="ECO:0000313" key="3">
    <source>
        <dbReference type="Proteomes" id="UP000611723"/>
    </source>
</evidence>
<feature type="chain" id="PRO_5037658429" description="Secretion system C-terminal sorting domain-containing protein" evidence="1">
    <location>
        <begin position="25"/>
        <end position="200"/>
    </location>
</feature>
<dbReference type="AlphaFoldDB" id="A0A935CB94"/>
<proteinExistence type="predicted"/>
<accession>A0A935CB94</accession>